<comment type="similarity">
    <text evidence="1">Belongs to the CutA family.</text>
</comment>
<gene>
    <name evidence="2" type="ordered locus">Mcup_0487</name>
</gene>
<evidence type="ECO:0000313" key="2">
    <source>
        <dbReference type="EMBL" id="AEB94594.1"/>
    </source>
</evidence>
<dbReference type="Gene3D" id="3.30.70.120">
    <property type="match status" value="1"/>
</dbReference>
<dbReference type="Pfam" id="PF03091">
    <property type="entry name" value="CutA1"/>
    <property type="match status" value="1"/>
</dbReference>
<evidence type="ECO:0000256" key="1">
    <source>
        <dbReference type="ARBA" id="ARBA00010169"/>
    </source>
</evidence>
<proteinExistence type="inferred from homology"/>
<reference evidence="2 3" key="1">
    <citation type="journal article" date="2011" name="J. Bacteriol.">
        <title>Complete genome sequence of Metallosphaera cuprina, a metal sulfide-oxidizing archaeon from a hot spring.</title>
        <authorList>
            <person name="Liu L.J."/>
            <person name="You X.Y."/>
            <person name="Zheng H."/>
            <person name="Wang S."/>
            <person name="Jiang C.Y."/>
            <person name="Liu S.J."/>
        </authorList>
    </citation>
    <scope>NUCLEOTIDE SEQUENCE [LARGE SCALE GENOMIC DNA]</scope>
    <source>
        <strain evidence="2 3">Ar-4</strain>
    </source>
</reference>
<dbReference type="InterPro" id="IPR004323">
    <property type="entry name" value="Ion_tolerance_CutA"/>
</dbReference>
<dbReference type="OrthoDB" id="8015at2157"/>
<accession>F4G095</accession>
<dbReference type="STRING" id="1006006.Mcup_0487"/>
<sequence>MQRKYFLIMSTLPDMEHGKEIAKALVEERLAACVNLIPNLTSVYRWEGKVEEANEVLALIKTDDENLDRAISRLRELHPYKVPEILALAIDNGFKPYLEWISGSVSK</sequence>
<dbReference type="PANTHER" id="PTHR23419">
    <property type="entry name" value="DIVALENT CATION TOLERANCE CUTA-RELATED"/>
    <property type="match status" value="1"/>
</dbReference>
<dbReference type="GeneID" id="10492680"/>
<dbReference type="PATRIC" id="fig|1006006.8.peg.487"/>
<dbReference type="InterPro" id="IPR011322">
    <property type="entry name" value="N-reg_PII-like_a/b"/>
</dbReference>
<name>F4G095_METCR</name>
<dbReference type="RefSeq" id="WP_013737092.1">
    <property type="nucleotide sequence ID" value="NC_015435.1"/>
</dbReference>
<dbReference type="KEGG" id="mcn:Mcup_0487"/>
<dbReference type="Proteomes" id="UP000007812">
    <property type="component" value="Chromosome"/>
</dbReference>
<protein>
    <submittedName>
        <fullName evidence="2">CutA1 divalent ion tolerance protein</fullName>
    </submittedName>
</protein>
<dbReference type="PANTHER" id="PTHR23419:SF8">
    <property type="entry name" value="FI09726P"/>
    <property type="match status" value="1"/>
</dbReference>
<keyword evidence="3" id="KW-1185">Reference proteome</keyword>
<dbReference type="eggNOG" id="arCOG04231">
    <property type="taxonomic scope" value="Archaea"/>
</dbReference>
<evidence type="ECO:0000313" key="3">
    <source>
        <dbReference type="Proteomes" id="UP000007812"/>
    </source>
</evidence>
<dbReference type="AlphaFoldDB" id="F4G095"/>
<organism evidence="2 3">
    <name type="scientific">Metallosphaera cuprina (strain Ar-4)</name>
    <dbReference type="NCBI Taxonomy" id="1006006"/>
    <lineage>
        <taxon>Archaea</taxon>
        <taxon>Thermoproteota</taxon>
        <taxon>Thermoprotei</taxon>
        <taxon>Sulfolobales</taxon>
        <taxon>Sulfolobaceae</taxon>
        <taxon>Metallosphaera</taxon>
    </lineage>
</organism>
<dbReference type="HOGENOM" id="CLU_098807_3_1_2"/>
<dbReference type="InterPro" id="IPR015867">
    <property type="entry name" value="N-reg_PII/ATP_PRibTrfase_C"/>
</dbReference>
<dbReference type="GO" id="GO:0005507">
    <property type="term" value="F:copper ion binding"/>
    <property type="evidence" value="ECO:0007669"/>
    <property type="project" value="TreeGrafter"/>
</dbReference>
<dbReference type="SUPFAM" id="SSF54913">
    <property type="entry name" value="GlnB-like"/>
    <property type="match status" value="1"/>
</dbReference>
<dbReference type="GO" id="GO:0010038">
    <property type="term" value="P:response to metal ion"/>
    <property type="evidence" value="ECO:0007669"/>
    <property type="project" value="InterPro"/>
</dbReference>
<dbReference type="EMBL" id="CP002656">
    <property type="protein sequence ID" value="AEB94594.1"/>
    <property type="molecule type" value="Genomic_DNA"/>
</dbReference>